<reference evidence="2" key="1">
    <citation type="submission" date="2014-09" db="EMBL/GenBank/DDBJ databases">
        <authorList>
            <person name="Magalhaes I.L.F."/>
            <person name="Oliveira U."/>
            <person name="Santos F.R."/>
            <person name="Vidigal T.H.D.A."/>
            <person name="Brescovit A.D."/>
            <person name="Santos A.J."/>
        </authorList>
    </citation>
    <scope>NUCLEOTIDE SEQUENCE</scope>
    <source>
        <tissue evidence="2">Shoot tissue taken approximately 20 cm above the soil surface</tissue>
    </source>
</reference>
<sequence>MIMNQRKQHRLKHHMGVKAAPASKYHGRGNNRPTAKKKKSAYTSRQLSPLDVL</sequence>
<dbReference type="EMBL" id="GBRH01280843">
    <property type="protein sequence ID" value="JAD17052.1"/>
    <property type="molecule type" value="Transcribed_RNA"/>
</dbReference>
<name>A0A0A8XZC6_ARUDO</name>
<feature type="compositionally biased region" description="Basic residues" evidence="1">
    <location>
        <begin position="25"/>
        <end position="40"/>
    </location>
</feature>
<feature type="region of interest" description="Disordered" evidence="1">
    <location>
        <begin position="1"/>
        <end position="53"/>
    </location>
</feature>
<evidence type="ECO:0000313" key="2">
    <source>
        <dbReference type="EMBL" id="JAD17052.1"/>
    </source>
</evidence>
<protein>
    <submittedName>
        <fullName evidence="2">Uncharacterized protein</fullName>
    </submittedName>
</protein>
<feature type="compositionally biased region" description="Basic residues" evidence="1">
    <location>
        <begin position="1"/>
        <end position="16"/>
    </location>
</feature>
<accession>A0A0A8XZC6</accession>
<evidence type="ECO:0000256" key="1">
    <source>
        <dbReference type="SAM" id="MobiDB-lite"/>
    </source>
</evidence>
<reference evidence="2" key="2">
    <citation type="journal article" date="2015" name="Data Brief">
        <title>Shoot transcriptome of the giant reed, Arundo donax.</title>
        <authorList>
            <person name="Barrero R.A."/>
            <person name="Guerrero F.D."/>
            <person name="Moolhuijzen P."/>
            <person name="Goolsby J.A."/>
            <person name="Tidwell J."/>
            <person name="Bellgard S.E."/>
            <person name="Bellgard M.I."/>
        </authorList>
    </citation>
    <scope>NUCLEOTIDE SEQUENCE</scope>
    <source>
        <tissue evidence="2">Shoot tissue taken approximately 20 cm above the soil surface</tissue>
    </source>
</reference>
<organism evidence="2">
    <name type="scientific">Arundo donax</name>
    <name type="common">Giant reed</name>
    <name type="synonym">Donax arundinaceus</name>
    <dbReference type="NCBI Taxonomy" id="35708"/>
    <lineage>
        <taxon>Eukaryota</taxon>
        <taxon>Viridiplantae</taxon>
        <taxon>Streptophyta</taxon>
        <taxon>Embryophyta</taxon>
        <taxon>Tracheophyta</taxon>
        <taxon>Spermatophyta</taxon>
        <taxon>Magnoliopsida</taxon>
        <taxon>Liliopsida</taxon>
        <taxon>Poales</taxon>
        <taxon>Poaceae</taxon>
        <taxon>PACMAD clade</taxon>
        <taxon>Arundinoideae</taxon>
        <taxon>Arundineae</taxon>
        <taxon>Arundo</taxon>
    </lineage>
</organism>
<proteinExistence type="predicted"/>
<dbReference type="AlphaFoldDB" id="A0A0A8XZC6"/>